<name>A0ABD1G8G6_SALDI</name>
<keyword evidence="1" id="KW-0472">Membrane</keyword>
<keyword evidence="1" id="KW-0812">Transmembrane</keyword>
<keyword evidence="3" id="KW-1185">Reference proteome</keyword>
<dbReference type="Proteomes" id="UP001567538">
    <property type="component" value="Unassembled WGS sequence"/>
</dbReference>
<dbReference type="AlphaFoldDB" id="A0ABD1G8G6"/>
<comment type="caution">
    <text evidence="2">The sequence shown here is derived from an EMBL/GenBank/DDBJ whole genome shotgun (WGS) entry which is preliminary data.</text>
</comment>
<organism evidence="2 3">
    <name type="scientific">Salvia divinorum</name>
    <name type="common">Maria pastora</name>
    <name type="synonym">Diviner's sage</name>
    <dbReference type="NCBI Taxonomy" id="28513"/>
    <lineage>
        <taxon>Eukaryota</taxon>
        <taxon>Viridiplantae</taxon>
        <taxon>Streptophyta</taxon>
        <taxon>Embryophyta</taxon>
        <taxon>Tracheophyta</taxon>
        <taxon>Spermatophyta</taxon>
        <taxon>Magnoliopsida</taxon>
        <taxon>eudicotyledons</taxon>
        <taxon>Gunneridae</taxon>
        <taxon>Pentapetalae</taxon>
        <taxon>asterids</taxon>
        <taxon>lamiids</taxon>
        <taxon>Lamiales</taxon>
        <taxon>Lamiaceae</taxon>
        <taxon>Nepetoideae</taxon>
        <taxon>Mentheae</taxon>
        <taxon>Salviinae</taxon>
        <taxon>Salvia</taxon>
        <taxon>Salvia subgen. Calosphace</taxon>
    </lineage>
</organism>
<accession>A0ABD1G8G6</accession>
<evidence type="ECO:0000256" key="1">
    <source>
        <dbReference type="SAM" id="Phobius"/>
    </source>
</evidence>
<protein>
    <submittedName>
        <fullName evidence="2">Uncharacterized protein</fullName>
    </submittedName>
</protein>
<proteinExistence type="predicted"/>
<evidence type="ECO:0000313" key="2">
    <source>
        <dbReference type="EMBL" id="KAL1540418.1"/>
    </source>
</evidence>
<reference evidence="2 3" key="1">
    <citation type="submission" date="2024-06" db="EMBL/GenBank/DDBJ databases">
        <title>A chromosome level genome sequence of Diviner's sage (Salvia divinorum).</title>
        <authorList>
            <person name="Ford S.A."/>
            <person name="Ro D.-K."/>
            <person name="Ness R.W."/>
            <person name="Phillips M.A."/>
        </authorList>
    </citation>
    <scope>NUCLEOTIDE SEQUENCE [LARGE SCALE GENOMIC DNA]</scope>
    <source>
        <strain evidence="2">SAF-2024a</strain>
        <tissue evidence="2">Leaf</tissue>
    </source>
</reference>
<feature type="transmembrane region" description="Helical" evidence="1">
    <location>
        <begin position="42"/>
        <end position="62"/>
    </location>
</feature>
<sequence>MGDDGLCCCDLSQKVLLKLEETGFSKIRTKSSLPLFLLRYDVVARPSTLLTDGVALTFLAMISSRRLQRRRAWRQIAAMVAAEQQQQERATVLLIGGDSADTSRRGVKRDTWNGSNVAVRLSLSRDRAVVPRYSSPLFGGNLILSSHNMEVVRWIRLGLRQWSEIGDAAVREV</sequence>
<evidence type="ECO:0000313" key="3">
    <source>
        <dbReference type="Proteomes" id="UP001567538"/>
    </source>
</evidence>
<gene>
    <name evidence="2" type="ORF">AAHA92_24774</name>
</gene>
<dbReference type="EMBL" id="JBEAFC010000009">
    <property type="protein sequence ID" value="KAL1540418.1"/>
    <property type="molecule type" value="Genomic_DNA"/>
</dbReference>
<keyword evidence="1" id="KW-1133">Transmembrane helix</keyword>